<evidence type="ECO:0000256" key="1">
    <source>
        <dbReference type="SAM" id="SignalP"/>
    </source>
</evidence>
<evidence type="ECO:0000313" key="3">
    <source>
        <dbReference type="Proteomes" id="UP000286997"/>
    </source>
</evidence>
<dbReference type="InterPro" id="IPR005590">
    <property type="entry name" value="DUF333"/>
</dbReference>
<dbReference type="RefSeq" id="WP_127728521.1">
    <property type="nucleotide sequence ID" value="NZ_SACP01000007.1"/>
</dbReference>
<protein>
    <submittedName>
        <fullName evidence="2">DUF333 domain-containing protein</fullName>
    </submittedName>
</protein>
<keyword evidence="1" id="KW-0732">Signal</keyword>
<feature type="chain" id="PRO_5018769072" evidence="1">
    <location>
        <begin position="22"/>
        <end position="84"/>
    </location>
</feature>
<feature type="signal peptide" evidence="1">
    <location>
        <begin position="1"/>
        <end position="21"/>
    </location>
</feature>
<dbReference type="PANTHER" id="PTHR38008">
    <property type="entry name" value="HEMOLYSIN-RELATED"/>
    <property type="match status" value="1"/>
</dbReference>
<organism evidence="2 3">
    <name type="scientific">Methylobacterium oryzihabitans</name>
    <dbReference type="NCBI Taxonomy" id="2499852"/>
    <lineage>
        <taxon>Bacteria</taxon>
        <taxon>Pseudomonadati</taxon>
        <taxon>Pseudomonadota</taxon>
        <taxon>Alphaproteobacteria</taxon>
        <taxon>Hyphomicrobiales</taxon>
        <taxon>Methylobacteriaceae</taxon>
        <taxon>Methylobacterium</taxon>
    </lineage>
</organism>
<accession>A0A3S2VBU9</accession>
<proteinExistence type="predicted"/>
<dbReference type="AlphaFoldDB" id="A0A3S2VBU9"/>
<dbReference type="OrthoDB" id="148878at2"/>
<reference evidence="2 3" key="1">
    <citation type="submission" date="2019-01" db="EMBL/GenBank/DDBJ databases">
        <authorList>
            <person name="Chen W.-M."/>
        </authorList>
    </citation>
    <scope>NUCLEOTIDE SEQUENCE [LARGE SCALE GENOMIC DNA]</scope>
    <source>
        <strain evidence="2 3">TER-1</strain>
    </source>
</reference>
<dbReference type="PANTHER" id="PTHR38008:SF2">
    <property type="entry name" value="HEMOLYSIN"/>
    <property type="match status" value="1"/>
</dbReference>
<name>A0A3S2VBU9_9HYPH</name>
<dbReference type="Pfam" id="PF03891">
    <property type="entry name" value="DUF333"/>
    <property type="match status" value="1"/>
</dbReference>
<comment type="caution">
    <text evidence="2">The sequence shown here is derived from an EMBL/GenBank/DDBJ whole genome shotgun (WGS) entry which is preliminary data.</text>
</comment>
<dbReference type="Proteomes" id="UP000286997">
    <property type="component" value="Unassembled WGS sequence"/>
</dbReference>
<evidence type="ECO:0000313" key="2">
    <source>
        <dbReference type="EMBL" id="RVU19084.1"/>
    </source>
</evidence>
<gene>
    <name evidence="2" type="ORF">EOE48_09310</name>
</gene>
<keyword evidence="3" id="KW-1185">Reference proteome</keyword>
<dbReference type="EMBL" id="SACP01000007">
    <property type="protein sequence ID" value="RVU19084.1"/>
    <property type="molecule type" value="Genomic_DNA"/>
</dbReference>
<sequence>MNVPILFAAAGLGLCATVCQAGQPGGAGRPVGLANPASTNCAQKGGRTEIRSGDGGQVGSCRFPDGRVCEEWVLLRDGRCVPPG</sequence>